<comment type="similarity">
    <text evidence="2 7">Belongs to the phosphohexose mutase family.</text>
</comment>
<comment type="cofactor">
    <cofactor evidence="1">
        <name>Mg(2+)</name>
        <dbReference type="ChEBI" id="CHEBI:18420"/>
    </cofactor>
</comment>
<evidence type="ECO:0000256" key="4">
    <source>
        <dbReference type="ARBA" id="ARBA00022723"/>
    </source>
</evidence>
<evidence type="ECO:0000256" key="6">
    <source>
        <dbReference type="ARBA" id="ARBA00023235"/>
    </source>
</evidence>
<dbReference type="InterPro" id="IPR005845">
    <property type="entry name" value="A-D-PHexomutase_a/b/a-II"/>
</dbReference>
<evidence type="ECO:0000259" key="10">
    <source>
        <dbReference type="Pfam" id="PF02879"/>
    </source>
</evidence>
<feature type="domain" description="Alpha-D-phosphohexomutase alpha/beta/alpha" evidence="9">
    <location>
        <begin position="7"/>
        <end position="131"/>
    </location>
</feature>
<feature type="domain" description="Alpha-D-phosphohexomutase C-terminal" evidence="8">
    <location>
        <begin position="401"/>
        <end position="445"/>
    </location>
</feature>
<proteinExistence type="inferred from homology"/>
<evidence type="ECO:0000313" key="12">
    <source>
        <dbReference type="EMBL" id="PVY34768.1"/>
    </source>
</evidence>
<reference evidence="12 13" key="1">
    <citation type="submission" date="2018-04" db="EMBL/GenBank/DDBJ databases">
        <title>Genomic Encyclopedia of Type Strains, Phase IV (KMG-IV): sequencing the most valuable type-strain genomes for metagenomic binning, comparative biology and taxonomic classification.</title>
        <authorList>
            <person name="Goeker M."/>
        </authorList>
    </citation>
    <scope>NUCLEOTIDE SEQUENCE [LARGE SCALE GENOMIC DNA]</scope>
    <source>
        <strain evidence="12 13">DSM 14823</strain>
    </source>
</reference>
<evidence type="ECO:0000256" key="1">
    <source>
        <dbReference type="ARBA" id="ARBA00001946"/>
    </source>
</evidence>
<name>A0A2U1AEC0_9BACT</name>
<dbReference type="SUPFAM" id="SSF55957">
    <property type="entry name" value="Phosphoglucomutase, C-terminal domain"/>
    <property type="match status" value="1"/>
</dbReference>
<keyword evidence="5 7" id="KW-0460">Magnesium</keyword>
<dbReference type="RefSeq" id="WP_165833197.1">
    <property type="nucleotide sequence ID" value="NZ_CABMMC010000004.1"/>
</dbReference>
<evidence type="ECO:0000259" key="8">
    <source>
        <dbReference type="Pfam" id="PF00408"/>
    </source>
</evidence>
<gene>
    <name evidence="12" type="ORF">C8D82_14712</name>
</gene>
<evidence type="ECO:0000256" key="3">
    <source>
        <dbReference type="ARBA" id="ARBA00022553"/>
    </source>
</evidence>
<accession>A0A2U1AEC0</accession>
<evidence type="ECO:0000259" key="11">
    <source>
        <dbReference type="Pfam" id="PF02880"/>
    </source>
</evidence>
<dbReference type="GO" id="GO:0008966">
    <property type="term" value="F:phosphoglucosamine mutase activity"/>
    <property type="evidence" value="ECO:0007669"/>
    <property type="project" value="InterPro"/>
</dbReference>
<dbReference type="CDD" id="cd05803">
    <property type="entry name" value="PGM_like4"/>
    <property type="match status" value="1"/>
</dbReference>
<evidence type="ECO:0000313" key="13">
    <source>
        <dbReference type="Proteomes" id="UP000245959"/>
    </source>
</evidence>
<sequence length="455" mass="49424">MGRVNTLKFSESGVRGIVGEGLTPRLVTELGAAFGFYQGGGRIVVGRDTRATGAMFEDALVAGLLSAGCQVVKLGVVPTPTIQFTVTRTGASGAVAITASHNPAQWNALKFIGSRGTFLDRGEASELFDLYSQGSLPCRGEKDFREVRFMEGAFKEHMARIFSVVDAELIRERRFRVAVDCANGVGALCSAGFLEKLGCEVFAVNTGIDGFRRPPEPLPENLGELAELVKREHCDVGFGQDPDGDRLTVVTDRGEALNPHYTVALAVEQVLEGGDPGPVVVNMQTSRLLEYICGSFDCKLLSSKVGEINVVEKMIENDSEIGGEGNCGGVIYRRVHPGRDSFTGMALILERLAMSDGPLSEIIDGYPPMCNLSARFTVPPIPAREVLASLSRKYEKYHPLTFDGLRFDLEEGRILVRSSNTEPIMRLNVEADDRPTAEALLNRFTEEIEQELASL</sequence>
<dbReference type="AlphaFoldDB" id="A0A2U1AEC0"/>
<dbReference type="PANTHER" id="PTHR43771:SF2">
    <property type="entry name" value="PHOSPHOMANNOMUTASE_PHOSPHOGLUCOMUTASE"/>
    <property type="match status" value="1"/>
</dbReference>
<dbReference type="InterPro" id="IPR036900">
    <property type="entry name" value="A-D-PHexomutase_C_sf"/>
</dbReference>
<dbReference type="Gene3D" id="3.40.120.10">
    <property type="entry name" value="Alpha-D-Glucose-1,6-Bisphosphate, subunit A, domain 3"/>
    <property type="match status" value="3"/>
</dbReference>
<dbReference type="InterPro" id="IPR016066">
    <property type="entry name" value="A-D-PHexomutase_CS"/>
</dbReference>
<evidence type="ECO:0000256" key="2">
    <source>
        <dbReference type="ARBA" id="ARBA00010231"/>
    </source>
</evidence>
<dbReference type="EMBL" id="QEKH01000047">
    <property type="protein sequence ID" value="PVY34768.1"/>
    <property type="molecule type" value="Genomic_DNA"/>
</dbReference>
<dbReference type="InterPro" id="IPR024086">
    <property type="entry name" value="GlmM_arc-type"/>
</dbReference>
<dbReference type="PROSITE" id="PS00710">
    <property type="entry name" value="PGM_PMM"/>
    <property type="match status" value="1"/>
</dbReference>
<dbReference type="FunFam" id="3.40.120.10:FF:000001">
    <property type="entry name" value="Phosphoglucosamine mutase"/>
    <property type="match status" value="1"/>
</dbReference>
<dbReference type="SUPFAM" id="SSF53738">
    <property type="entry name" value="Phosphoglucomutase, first 3 domains"/>
    <property type="match status" value="3"/>
</dbReference>
<dbReference type="GO" id="GO:0000287">
    <property type="term" value="F:magnesium ion binding"/>
    <property type="evidence" value="ECO:0007669"/>
    <property type="project" value="InterPro"/>
</dbReference>
<dbReference type="InterPro" id="IPR016055">
    <property type="entry name" value="A-D-PHexomutase_a/b/a-I/II/III"/>
</dbReference>
<evidence type="ECO:0000259" key="9">
    <source>
        <dbReference type="Pfam" id="PF02878"/>
    </source>
</evidence>
<evidence type="ECO:0000256" key="7">
    <source>
        <dbReference type="RuleBase" id="RU004326"/>
    </source>
</evidence>
<feature type="domain" description="Alpha-D-phosphohexomutase alpha/beta/alpha" evidence="11">
    <location>
        <begin position="258"/>
        <end position="365"/>
    </location>
</feature>
<dbReference type="InterPro" id="IPR005846">
    <property type="entry name" value="A-D-PHexomutase_a/b/a-III"/>
</dbReference>
<comment type="caution">
    <text evidence="12">The sequence shown here is derived from an EMBL/GenBank/DDBJ whole genome shotgun (WGS) entry which is preliminary data.</text>
</comment>
<keyword evidence="6" id="KW-0413">Isomerase</keyword>
<dbReference type="PANTHER" id="PTHR43771">
    <property type="entry name" value="PHOSPHOMANNOMUTASE"/>
    <property type="match status" value="1"/>
</dbReference>
<keyword evidence="4 7" id="KW-0479">Metal-binding</keyword>
<dbReference type="Proteomes" id="UP000245959">
    <property type="component" value="Unassembled WGS sequence"/>
</dbReference>
<dbReference type="GeneID" id="78297108"/>
<dbReference type="GO" id="GO:0005975">
    <property type="term" value="P:carbohydrate metabolic process"/>
    <property type="evidence" value="ECO:0007669"/>
    <property type="project" value="InterPro"/>
</dbReference>
<dbReference type="Gene3D" id="3.30.310.50">
    <property type="entry name" value="Alpha-D-phosphohexomutase, C-terminal domain"/>
    <property type="match status" value="1"/>
</dbReference>
<feature type="domain" description="Alpha-D-phosphohexomutase alpha/beta/alpha" evidence="10">
    <location>
        <begin position="156"/>
        <end position="254"/>
    </location>
</feature>
<organism evidence="12 13">
    <name type="scientific">Victivallis vadensis</name>
    <dbReference type="NCBI Taxonomy" id="172901"/>
    <lineage>
        <taxon>Bacteria</taxon>
        <taxon>Pseudomonadati</taxon>
        <taxon>Lentisphaerota</taxon>
        <taxon>Lentisphaeria</taxon>
        <taxon>Victivallales</taxon>
        <taxon>Victivallaceae</taxon>
        <taxon>Victivallis</taxon>
    </lineage>
</organism>
<dbReference type="NCBIfam" id="TIGR03990">
    <property type="entry name" value="Arch_GlmM"/>
    <property type="match status" value="1"/>
</dbReference>
<evidence type="ECO:0000256" key="5">
    <source>
        <dbReference type="ARBA" id="ARBA00022842"/>
    </source>
</evidence>
<dbReference type="InterPro" id="IPR005843">
    <property type="entry name" value="A-D-PHexomutase_C"/>
</dbReference>
<dbReference type="InterPro" id="IPR005841">
    <property type="entry name" value="Alpha-D-phosphohexomutase_SF"/>
</dbReference>
<keyword evidence="13" id="KW-1185">Reference proteome</keyword>
<keyword evidence="3" id="KW-0597">Phosphoprotein</keyword>
<dbReference type="Pfam" id="PF02880">
    <property type="entry name" value="PGM_PMM_III"/>
    <property type="match status" value="1"/>
</dbReference>
<dbReference type="PRINTS" id="PR00509">
    <property type="entry name" value="PGMPMM"/>
</dbReference>
<dbReference type="Pfam" id="PF00408">
    <property type="entry name" value="PGM_PMM_IV"/>
    <property type="match status" value="1"/>
</dbReference>
<dbReference type="Pfam" id="PF02878">
    <property type="entry name" value="PGM_PMM_I"/>
    <property type="match status" value="1"/>
</dbReference>
<protein>
    <submittedName>
        <fullName evidence="12">Phosphomannomutase</fullName>
    </submittedName>
</protein>
<dbReference type="InterPro" id="IPR005844">
    <property type="entry name" value="A-D-PHexomutase_a/b/a-I"/>
</dbReference>
<dbReference type="Pfam" id="PF02879">
    <property type="entry name" value="PGM_PMM_II"/>
    <property type="match status" value="1"/>
</dbReference>